<evidence type="ECO:0000313" key="2">
    <source>
        <dbReference type="EMBL" id="GIY45823.1"/>
    </source>
</evidence>
<protein>
    <submittedName>
        <fullName evidence="2">Uncharacterized protein</fullName>
    </submittedName>
</protein>
<evidence type="ECO:0000256" key="1">
    <source>
        <dbReference type="SAM" id="MobiDB-lite"/>
    </source>
</evidence>
<gene>
    <name evidence="2" type="ORF">CEXT_596411</name>
</gene>
<keyword evidence="3" id="KW-1185">Reference proteome</keyword>
<feature type="compositionally biased region" description="Basic residues" evidence="1">
    <location>
        <begin position="1"/>
        <end position="22"/>
    </location>
</feature>
<dbReference type="Proteomes" id="UP001054945">
    <property type="component" value="Unassembled WGS sequence"/>
</dbReference>
<accession>A0AAV4TGW1</accession>
<organism evidence="2 3">
    <name type="scientific">Caerostris extrusa</name>
    <name type="common">Bark spider</name>
    <name type="synonym">Caerostris bankana</name>
    <dbReference type="NCBI Taxonomy" id="172846"/>
    <lineage>
        <taxon>Eukaryota</taxon>
        <taxon>Metazoa</taxon>
        <taxon>Ecdysozoa</taxon>
        <taxon>Arthropoda</taxon>
        <taxon>Chelicerata</taxon>
        <taxon>Arachnida</taxon>
        <taxon>Araneae</taxon>
        <taxon>Araneomorphae</taxon>
        <taxon>Entelegynae</taxon>
        <taxon>Araneoidea</taxon>
        <taxon>Araneidae</taxon>
        <taxon>Caerostris</taxon>
    </lineage>
</organism>
<dbReference type="AlphaFoldDB" id="A0AAV4TGW1"/>
<dbReference type="EMBL" id="BPLR01011324">
    <property type="protein sequence ID" value="GIY45823.1"/>
    <property type="molecule type" value="Genomic_DNA"/>
</dbReference>
<feature type="region of interest" description="Disordered" evidence="1">
    <location>
        <begin position="1"/>
        <end position="24"/>
    </location>
</feature>
<evidence type="ECO:0000313" key="3">
    <source>
        <dbReference type="Proteomes" id="UP001054945"/>
    </source>
</evidence>
<comment type="caution">
    <text evidence="2">The sequence shown here is derived from an EMBL/GenBank/DDBJ whole genome shotgun (WGS) entry which is preliminary data.</text>
</comment>
<proteinExistence type="predicted"/>
<sequence length="149" mass="16966">MPGGEKKKRNKKNNNKESRRRSTPLLLPYFGSSDIPKCLFLQEPLQVKDRFGSLMKPKPKMVPTDWGLSARRREKKGTKVLQQQRIKKKILHQPLLLPFIFSCSPIPKWFFPPRASSSKGSIWKLNEAKPKMVPTGWCLSPGGGGRRGV</sequence>
<reference evidence="2 3" key="1">
    <citation type="submission" date="2021-06" db="EMBL/GenBank/DDBJ databases">
        <title>Caerostris extrusa draft genome.</title>
        <authorList>
            <person name="Kono N."/>
            <person name="Arakawa K."/>
        </authorList>
    </citation>
    <scope>NUCLEOTIDE SEQUENCE [LARGE SCALE GENOMIC DNA]</scope>
</reference>
<name>A0AAV4TGW1_CAEEX</name>